<name>A0AA88DXR3_FICCA</name>
<comment type="caution">
    <text evidence="1">The sequence shown here is derived from an EMBL/GenBank/DDBJ whole genome shotgun (WGS) entry which is preliminary data.</text>
</comment>
<gene>
    <name evidence="1" type="ORF">TIFTF001_032604</name>
</gene>
<dbReference type="EMBL" id="BTGU01000151">
    <property type="protein sequence ID" value="GMN63508.1"/>
    <property type="molecule type" value="Genomic_DNA"/>
</dbReference>
<evidence type="ECO:0000313" key="2">
    <source>
        <dbReference type="Proteomes" id="UP001187192"/>
    </source>
</evidence>
<protein>
    <submittedName>
        <fullName evidence="1">Uncharacterized protein</fullName>
    </submittedName>
</protein>
<organism evidence="1 2">
    <name type="scientific">Ficus carica</name>
    <name type="common">Common fig</name>
    <dbReference type="NCBI Taxonomy" id="3494"/>
    <lineage>
        <taxon>Eukaryota</taxon>
        <taxon>Viridiplantae</taxon>
        <taxon>Streptophyta</taxon>
        <taxon>Embryophyta</taxon>
        <taxon>Tracheophyta</taxon>
        <taxon>Spermatophyta</taxon>
        <taxon>Magnoliopsida</taxon>
        <taxon>eudicotyledons</taxon>
        <taxon>Gunneridae</taxon>
        <taxon>Pentapetalae</taxon>
        <taxon>rosids</taxon>
        <taxon>fabids</taxon>
        <taxon>Rosales</taxon>
        <taxon>Moraceae</taxon>
        <taxon>Ficeae</taxon>
        <taxon>Ficus</taxon>
    </lineage>
</organism>
<dbReference type="Proteomes" id="UP001187192">
    <property type="component" value="Unassembled WGS sequence"/>
</dbReference>
<dbReference type="AlphaFoldDB" id="A0AA88DXR3"/>
<proteinExistence type="predicted"/>
<sequence length="54" mass="6220">MEVVNNNERRQAFERELSNSYLSQALPLPAQWLIDDYFPKLDAGQTTVITIHDA</sequence>
<evidence type="ECO:0000313" key="1">
    <source>
        <dbReference type="EMBL" id="GMN63508.1"/>
    </source>
</evidence>
<accession>A0AA88DXR3</accession>
<keyword evidence="2" id="KW-1185">Reference proteome</keyword>
<reference evidence="1" key="1">
    <citation type="submission" date="2023-07" db="EMBL/GenBank/DDBJ databases">
        <title>draft genome sequence of fig (Ficus carica).</title>
        <authorList>
            <person name="Takahashi T."/>
            <person name="Nishimura K."/>
        </authorList>
    </citation>
    <scope>NUCLEOTIDE SEQUENCE</scope>
</reference>